<dbReference type="NCBIfam" id="NF047595">
    <property type="entry name" value="IS66_ISRel24_TnpA"/>
    <property type="match status" value="1"/>
</dbReference>
<accession>A0A0H4IBV6</accession>
<dbReference type="SUPFAM" id="SSF46689">
    <property type="entry name" value="Homeodomain-like"/>
    <property type="match status" value="1"/>
</dbReference>
<dbReference type="GO" id="GO:0004803">
    <property type="term" value="F:transposase activity"/>
    <property type="evidence" value="ECO:0007669"/>
    <property type="project" value="InterPro"/>
</dbReference>
<dbReference type="GO" id="GO:0003677">
    <property type="term" value="F:DNA binding"/>
    <property type="evidence" value="ECO:0007669"/>
    <property type="project" value="InterPro"/>
</dbReference>
<name>A0A0H4IBV6_9GAMM</name>
<evidence type="ECO:0000313" key="2">
    <source>
        <dbReference type="EMBL" id="AKO52537.1"/>
    </source>
</evidence>
<evidence type="ECO:0000313" key="3">
    <source>
        <dbReference type="Proteomes" id="UP000036406"/>
    </source>
</evidence>
<dbReference type="InterPro" id="IPR009057">
    <property type="entry name" value="Homeodomain-like_sf"/>
</dbReference>
<sequence length="116" mass="12798">MNNVSVTRPYRKRRQYTSEFKAQLVAESQIPGASVSRVALDNDLNPNLLRRWIGESKQTGKGQSPAFVPISLPAATPVEKKSSSSCIEIPRASDPIVVEWPVDQAHQCVALLRSLL</sequence>
<gene>
    <name evidence="2" type="ORF">ABA45_09015</name>
</gene>
<dbReference type="GO" id="GO:0006313">
    <property type="term" value="P:DNA transposition"/>
    <property type="evidence" value="ECO:0007669"/>
    <property type="project" value="InterPro"/>
</dbReference>
<evidence type="ECO:0000256" key="1">
    <source>
        <dbReference type="ARBA" id="ARBA00009964"/>
    </source>
</evidence>
<dbReference type="AlphaFoldDB" id="A0A0H4IBV6"/>
<dbReference type="EMBL" id="CP011494">
    <property type="protein sequence ID" value="AKO52537.1"/>
    <property type="molecule type" value="Genomic_DNA"/>
</dbReference>
<dbReference type="InterPro" id="IPR002514">
    <property type="entry name" value="Transposase_8"/>
</dbReference>
<comment type="similarity">
    <text evidence="1">Belongs to the transposase 8 family.</text>
</comment>
<dbReference type="KEGG" id="mpq:ABA45_09015"/>
<dbReference type="PATRIC" id="fig|330734.3.peg.1891"/>
<dbReference type="Pfam" id="PF01527">
    <property type="entry name" value="HTH_Tnp_1"/>
    <property type="match status" value="1"/>
</dbReference>
<dbReference type="Proteomes" id="UP000036406">
    <property type="component" value="Chromosome"/>
</dbReference>
<organism evidence="2 3">
    <name type="scientific">Marinobacter psychrophilus</name>
    <dbReference type="NCBI Taxonomy" id="330734"/>
    <lineage>
        <taxon>Bacteria</taxon>
        <taxon>Pseudomonadati</taxon>
        <taxon>Pseudomonadota</taxon>
        <taxon>Gammaproteobacteria</taxon>
        <taxon>Pseudomonadales</taxon>
        <taxon>Marinobacteraceae</taxon>
        <taxon>Marinobacter</taxon>
    </lineage>
</organism>
<dbReference type="RefSeq" id="WP_048385488.1">
    <property type="nucleotide sequence ID" value="NZ_CP011494.1"/>
</dbReference>
<protein>
    <submittedName>
        <fullName evidence="2">Transposase</fullName>
    </submittedName>
</protein>
<reference evidence="2 3" key="1">
    <citation type="submission" date="2015-05" db="EMBL/GenBank/DDBJ databases">
        <title>Complete genome of Marinobacter psychrophilus strain 20041T isolated from sea-ice of the Canadian Basin.</title>
        <authorList>
            <person name="Song L."/>
            <person name="Ren L."/>
            <person name="Yu Y."/>
            <person name="Wang X."/>
        </authorList>
    </citation>
    <scope>NUCLEOTIDE SEQUENCE [LARGE SCALE GENOMIC DNA]</scope>
    <source>
        <strain evidence="2 3">20041</strain>
    </source>
</reference>
<proteinExistence type="inferred from homology"/>
<dbReference type="STRING" id="330734.ABA45_09015"/>
<keyword evidence="3" id="KW-1185">Reference proteome</keyword>